<evidence type="ECO:0008006" key="2">
    <source>
        <dbReference type="Google" id="ProtNLM"/>
    </source>
</evidence>
<reference evidence="1" key="1">
    <citation type="submission" date="2017-09" db="EMBL/GenBank/DDBJ databases">
        <title>Yangia sp. SAOS 153D whole genome sequencing.</title>
        <authorList>
            <person name="Verma A."/>
            <person name="Krishnamurthi S."/>
        </authorList>
    </citation>
    <scope>NUCLEOTIDE SEQUENCE [LARGE SCALE GENOMIC DNA]</scope>
    <source>
        <strain evidence="1">SAOS 153D</strain>
    </source>
</reference>
<sequence>MAEAWAGFELGVASVTSDAAAETGGGILLDLMQIGALEPLSTTSGPARVGCFETLDLASVHVVVAFEDEALRAELMPCFAHLAVSPHRGDAHLVVQREGDRIGIAHRDGDMDWVAPPEAVPLLKIKMTEVVFDHTHYIMLHAALLGRGGRCLLLLGDAGAGKSTLATALESAGFALLSDDIVLLSHSGEVSALPFPVTLKEGSWSLLDHRRAEIEGAGQHLRPDALHVRYLGLSGEAGWKDVGWVLKLDRQQEGPASVSELSLADTFSALLGAAWSGDETMSPEVFEAMAGCLHGARYGRLTYSDLPRALIEVSRFCEKG</sequence>
<dbReference type="EMBL" id="NTHN01000003">
    <property type="protein sequence ID" value="PBD21162.1"/>
    <property type="molecule type" value="Genomic_DNA"/>
</dbReference>
<protein>
    <recommendedName>
        <fullName evidence="2">Hpr(Ser) kinase/phosphatase</fullName>
    </recommendedName>
</protein>
<organism evidence="1">
    <name type="scientific">Alloyangia mangrovi</name>
    <dbReference type="NCBI Taxonomy" id="1779329"/>
    <lineage>
        <taxon>Bacteria</taxon>
        <taxon>Pseudomonadati</taxon>
        <taxon>Pseudomonadota</taxon>
        <taxon>Alphaproteobacteria</taxon>
        <taxon>Rhodobacterales</taxon>
        <taxon>Roseobacteraceae</taxon>
        <taxon>Alloyangia</taxon>
    </lineage>
</organism>
<comment type="caution">
    <text evidence="1">The sequence shown here is derived from an EMBL/GenBank/DDBJ whole genome shotgun (WGS) entry which is preliminary data.</text>
</comment>
<accession>A0A2A3K1C6</accession>
<dbReference type="AlphaFoldDB" id="A0A2A3K1C6"/>
<dbReference type="SUPFAM" id="SSF53795">
    <property type="entry name" value="PEP carboxykinase-like"/>
    <property type="match status" value="1"/>
</dbReference>
<dbReference type="InterPro" id="IPR027417">
    <property type="entry name" value="P-loop_NTPase"/>
</dbReference>
<evidence type="ECO:0000313" key="1">
    <source>
        <dbReference type="EMBL" id="PBD21162.1"/>
    </source>
</evidence>
<name>A0A2A3K1C6_9RHOB</name>
<proteinExistence type="predicted"/>
<gene>
    <name evidence="1" type="ORF">CLG85_00130</name>
</gene>
<dbReference type="Gene3D" id="3.40.50.300">
    <property type="entry name" value="P-loop containing nucleotide triphosphate hydrolases"/>
    <property type="match status" value="1"/>
</dbReference>